<proteinExistence type="predicted"/>
<dbReference type="Pfam" id="PF04480">
    <property type="entry name" value="DUF559"/>
    <property type="match status" value="1"/>
</dbReference>
<dbReference type="RefSeq" id="WP_093316730.1">
    <property type="nucleotide sequence ID" value="NZ_FOZG01000003.1"/>
</dbReference>
<keyword evidence="2" id="KW-0540">Nuclease</keyword>
<accession>A0A1I6M7D3</accession>
<dbReference type="PANTHER" id="PTHR38590">
    <property type="entry name" value="BLL0828 PROTEIN"/>
    <property type="match status" value="1"/>
</dbReference>
<dbReference type="Proteomes" id="UP000198824">
    <property type="component" value="Unassembled WGS sequence"/>
</dbReference>
<organism evidence="2 3">
    <name type="scientific">Sphingomonas jatrophae</name>
    <dbReference type="NCBI Taxonomy" id="1166337"/>
    <lineage>
        <taxon>Bacteria</taxon>
        <taxon>Pseudomonadati</taxon>
        <taxon>Pseudomonadota</taxon>
        <taxon>Alphaproteobacteria</taxon>
        <taxon>Sphingomonadales</taxon>
        <taxon>Sphingomonadaceae</taxon>
        <taxon>Sphingomonas</taxon>
    </lineage>
</organism>
<reference evidence="2 3" key="1">
    <citation type="submission" date="2016-10" db="EMBL/GenBank/DDBJ databases">
        <authorList>
            <person name="de Groot N.N."/>
        </authorList>
    </citation>
    <scope>NUCLEOTIDE SEQUENCE [LARGE SCALE GENOMIC DNA]</scope>
    <source>
        <strain evidence="2 3">S5-249</strain>
    </source>
</reference>
<keyword evidence="2" id="KW-0255">Endonuclease</keyword>
<evidence type="ECO:0000313" key="3">
    <source>
        <dbReference type="Proteomes" id="UP000198824"/>
    </source>
</evidence>
<dbReference type="InterPro" id="IPR007569">
    <property type="entry name" value="DUF559"/>
</dbReference>
<protein>
    <submittedName>
        <fullName evidence="2">Very-short-patch-repair endonuclease</fullName>
    </submittedName>
</protein>
<dbReference type="PANTHER" id="PTHR38590:SF1">
    <property type="entry name" value="BLL0828 PROTEIN"/>
    <property type="match status" value="1"/>
</dbReference>
<dbReference type="Gene3D" id="3.40.960.10">
    <property type="entry name" value="VSR Endonuclease"/>
    <property type="match status" value="1"/>
</dbReference>
<keyword evidence="2" id="KW-0378">Hydrolase</keyword>
<evidence type="ECO:0000259" key="1">
    <source>
        <dbReference type="Pfam" id="PF04480"/>
    </source>
</evidence>
<dbReference type="AlphaFoldDB" id="A0A1I6M7D3"/>
<dbReference type="EMBL" id="FOZG01000003">
    <property type="protein sequence ID" value="SFS11571.1"/>
    <property type="molecule type" value="Genomic_DNA"/>
</dbReference>
<keyword evidence="3" id="KW-1185">Reference proteome</keyword>
<dbReference type="GO" id="GO:0004519">
    <property type="term" value="F:endonuclease activity"/>
    <property type="evidence" value="ECO:0007669"/>
    <property type="project" value="UniProtKB-KW"/>
</dbReference>
<sequence length="293" mass="33565">MDDCGTRVGCRRAEERRVPQTLIERMFHEACRAAGLAVEPEQMVGRYRPDFLVREHKLIVELDGHGTHSSVEDRTSDAIRQRYLQRLGWTVLRFTGHEVMRDAAGCVEEVQSFILAIGPPVPTFAVYIDWLFFQRAAVEFEQRNRKNLEALGLITRDSFLRLLPRVLEMPDWVAVHLFGAASTFSQSAVTLETSRLVADGQRRFVVEEHQADFLAVTLLDHLKERRPVYGGKVVLVADDGAYPPEFLDDDPHLAALIRRDEARSRMLTIRAKKWQDIDYLFAELAGVPLHEMR</sequence>
<name>A0A1I6M7D3_9SPHN</name>
<dbReference type="InterPro" id="IPR011335">
    <property type="entry name" value="Restrct_endonuc-II-like"/>
</dbReference>
<dbReference type="SUPFAM" id="SSF52980">
    <property type="entry name" value="Restriction endonuclease-like"/>
    <property type="match status" value="1"/>
</dbReference>
<dbReference type="InterPro" id="IPR047216">
    <property type="entry name" value="Endonuclease_DUF559_bact"/>
</dbReference>
<gene>
    <name evidence="2" type="ORF">SAMN05192580_3604</name>
</gene>
<evidence type="ECO:0000313" key="2">
    <source>
        <dbReference type="EMBL" id="SFS11571.1"/>
    </source>
</evidence>
<dbReference type="STRING" id="1166337.SAMN05192580_3604"/>
<dbReference type="OrthoDB" id="9798754at2"/>
<feature type="domain" description="DUF559" evidence="1">
    <location>
        <begin position="12"/>
        <end position="113"/>
    </location>
</feature>